<dbReference type="Proteomes" id="UP001494902">
    <property type="component" value="Unassembled WGS sequence"/>
</dbReference>
<comment type="caution">
    <text evidence="2">The sequence shown here is derived from an EMBL/GenBank/DDBJ whole genome shotgun (WGS) entry which is preliminary data.</text>
</comment>
<evidence type="ECO:0000313" key="3">
    <source>
        <dbReference type="Proteomes" id="UP001494902"/>
    </source>
</evidence>
<keyword evidence="3" id="KW-1185">Reference proteome</keyword>
<protein>
    <submittedName>
        <fullName evidence="2">Helix-turn-helix transcriptional regulator</fullName>
    </submittedName>
</protein>
<dbReference type="InterPro" id="IPR010982">
    <property type="entry name" value="Lambda_DNA-bd_dom_sf"/>
</dbReference>
<dbReference type="PANTHER" id="PTHR35010:SF2">
    <property type="entry name" value="BLL4672 PROTEIN"/>
    <property type="match status" value="1"/>
</dbReference>
<evidence type="ECO:0000259" key="1">
    <source>
        <dbReference type="PROSITE" id="PS50943"/>
    </source>
</evidence>
<dbReference type="InterPro" id="IPR041413">
    <property type="entry name" value="MLTR_LBD"/>
</dbReference>
<dbReference type="Pfam" id="PF17765">
    <property type="entry name" value="MLTR_LBD"/>
    <property type="match status" value="1"/>
</dbReference>
<dbReference type="Pfam" id="PF13560">
    <property type="entry name" value="HTH_31"/>
    <property type="match status" value="1"/>
</dbReference>
<name>A0ABV1K471_9PSEU</name>
<feature type="domain" description="HTH cro/C1-type" evidence="1">
    <location>
        <begin position="37"/>
        <end position="84"/>
    </location>
</feature>
<accession>A0ABV1K471</accession>
<reference evidence="2 3" key="1">
    <citation type="submission" date="2024-03" db="EMBL/GenBank/DDBJ databases">
        <title>Draft genome sequence of Pseudonocardia nematodicida JCM 31783.</title>
        <authorList>
            <person name="Butdee W."/>
            <person name="Duangmal K."/>
        </authorList>
    </citation>
    <scope>NUCLEOTIDE SEQUENCE [LARGE SCALE GENOMIC DNA]</scope>
    <source>
        <strain evidence="2 3">JCM 31783</strain>
    </source>
</reference>
<sequence>MDNRDDVSRFLTSRRAKISPERAGLPVHDPGRRRVPGLRRQEVATLAGVSIDYYTQLERGRLSGVSEGVLDAIARALQLDDAERAHLFDLCRAANTPARPRRRAVRAVRPVTRRIVEAITDVPALVRNRRLDVLVANPLGYALYAPLFPDPLHPDLSKPANLARFCFLDPRAVDLYPAWEAAADTSVALLRTEAGRDPFDRDLSDLVGELSTRSEAFRTRWARHDVRLHRTGIKTFHHPVVGDLELEFETMELAADDGLVLTAYSPAPGTPSHDAIALLANWVATTSGGSAEPSHAIPPL</sequence>
<dbReference type="Gene3D" id="1.10.260.40">
    <property type="entry name" value="lambda repressor-like DNA-binding domains"/>
    <property type="match status" value="1"/>
</dbReference>
<dbReference type="RefSeq" id="WP_349296337.1">
    <property type="nucleotide sequence ID" value="NZ_JBEDNQ010000001.1"/>
</dbReference>
<proteinExistence type="predicted"/>
<dbReference type="EMBL" id="JBEDNQ010000001">
    <property type="protein sequence ID" value="MEQ3549250.1"/>
    <property type="molecule type" value="Genomic_DNA"/>
</dbReference>
<organism evidence="2 3">
    <name type="scientific">Pseudonocardia nematodicida</name>
    <dbReference type="NCBI Taxonomy" id="1206997"/>
    <lineage>
        <taxon>Bacteria</taxon>
        <taxon>Bacillati</taxon>
        <taxon>Actinomycetota</taxon>
        <taxon>Actinomycetes</taxon>
        <taxon>Pseudonocardiales</taxon>
        <taxon>Pseudonocardiaceae</taxon>
        <taxon>Pseudonocardia</taxon>
    </lineage>
</organism>
<dbReference type="PANTHER" id="PTHR35010">
    <property type="entry name" value="BLL4672 PROTEIN-RELATED"/>
    <property type="match status" value="1"/>
</dbReference>
<dbReference type="PROSITE" id="PS50943">
    <property type="entry name" value="HTH_CROC1"/>
    <property type="match status" value="1"/>
</dbReference>
<evidence type="ECO:0000313" key="2">
    <source>
        <dbReference type="EMBL" id="MEQ3549250.1"/>
    </source>
</evidence>
<dbReference type="InterPro" id="IPR001387">
    <property type="entry name" value="Cro/C1-type_HTH"/>
</dbReference>
<dbReference type="SMART" id="SM00530">
    <property type="entry name" value="HTH_XRE"/>
    <property type="match status" value="1"/>
</dbReference>
<gene>
    <name evidence="2" type="ORF">WIS52_02100</name>
</gene>
<dbReference type="CDD" id="cd00093">
    <property type="entry name" value="HTH_XRE"/>
    <property type="match status" value="1"/>
</dbReference>
<dbReference type="Gene3D" id="3.30.450.180">
    <property type="match status" value="1"/>
</dbReference>
<dbReference type="SUPFAM" id="SSF47413">
    <property type="entry name" value="lambda repressor-like DNA-binding domains"/>
    <property type="match status" value="1"/>
</dbReference>